<evidence type="ECO:0000259" key="4">
    <source>
        <dbReference type="SMART" id="SM00560"/>
    </source>
</evidence>
<keyword evidence="1" id="KW-0732">Signal</keyword>
<gene>
    <name evidence="5" type="ORF">GCHA_4684</name>
</gene>
<name>A0AAV3V6T4_9ALTE</name>
<sequence>MQLQKLESLLSNDEQAQRFYLDYIEFHFHLKSNALPKLEIVRRKTFVDELIMRPTHASNLPHQNQPYEASSEKRAASTKRKFYLAGGLTVLCMLVVYLIIQFKPLPDEPFIGKIVSGELLIDENGNVQNTLVYPGMYKTERPVELELRSGDSLILSAHSHFKLFNSTEIELKSGEVNVISHSNKTIAISANASDIQMHSGKLTVNIDSDATSVSGNTKAKIFPKTWRPKHFWNLDDVGDRVMDFAGRAVGVPSSGAQRIDGLVGKGAFYFDNGKHARINVGSGGGSAPATGSFSVIDGVTIEALIKPLYSGEGPTTTRYGEIDEIFRKDQSDKDHRILLSFQNDRNKSIVVPAGDYPESLSFGLYILGQGYHELKLPLDGRDGRPTLQQLKDGNFHHVAATYDVESGIKAIYIDGKVGALYRYPPGSKVLSGGAGLANIGNSPNAQGHAAEAYAGTIDEVAFYDFALTPFMVALHYNNVLMGLNYYGSQPSAKALPYKSHIELTPNKTLLLDNITGLPKDNF</sequence>
<dbReference type="Gene3D" id="2.60.120.200">
    <property type="match status" value="1"/>
</dbReference>
<evidence type="ECO:0000256" key="1">
    <source>
        <dbReference type="ARBA" id="ARBA00022729"/>
    </source>
</evidence>
<evidence type="ECO:0000313" key="6">
    <source>
        <dbReference type="Proteomes" id="UP000006320"/>
    </source>
</evidence>
<evidence type="ECO:0000256" key="2">
    <source>
        <dbReference type="ARBA" id="ARBA00023157"/>
    </source>
</evidence>
<proteinExistence type="predicted"/>
<keyword evidence="2" id="KW-1015">Disulfide bond</keyword>
<evidence type="ECO:0000256" key="3">
    <source>
        <dbReference type="SAM" id="Phobius"/>
    </source>
</evidence>
<accession>A0AAV3V6T4</accession>
<dbReference type="AlphaFoldDB" id="A0AAV3V6T4"/>
<keyword evidence="3" id="KW-0812">Transmembrane</keyword>
<dbReference type="SMART" id="SM00560">
    <property type="entry name" value="LamGL"/>
    <property type="match status" value="1"/>
</dbReference>
<organism evidence="5 6">
    <name type="scientific">Paraglaciecola chathamensis S18K6</name>
    <dbReference type="NCBI Taxonomy" id="1127672"/>
    <lineage>
        <taxon>Bacteria</taxon>
        <taxon>Pseudomonadati</taxon>
        <taxon>Pseudomonadota</taxon>
        <taxon>Gammaproteobacteria</taxon>
        <taxon>Alteromonadales</taxon>
        <taxon>Alteromonadaceae</taxon>
        <taxon>Paraglaciecola</taxon>
    </lineage>
</organism>
<dbReference type="InterPro" id="IPR013320">
    <property type="entry name" value="ConA-like_dom_sf"/>
</dbReference>
<dbReference type="InterPro" id="IPR006558">
    <property type="entry name" value="LamG-like"/>
</dbReference>
<keyword evidence="3" id="KW-0472">Membrane</keyword>
<dbReference type="EMBL" id="BAEM01000063">
    <property type="protein sequence ID" value="GAC12601.1"/>
    <property type="molecule type" value="Genomic_DNA"/>
</dbReference>
<comment type="caution">
    <text evidence="5">The sequence shown here is derived from an EMBL/GenBank/DDBJ whole genome shotgun (WGS) entry which is preliminary data.</text>
</comment>
<feature type="transmembrane region" description="Helical" evidence="3">
    <location>
        <begin position="82"/>
        <end position="100"/>
    </location>
</feature>
<protein>
    <recommendedName>
        <fullName evidence="4">LamG-like jellyroll fold domain-containing protein</fullName>
    </recommendedName>
</protein>
<evidence type="ECO:0000313" key="5">
    <source>
        <dbReference type="EMBL" id="GAC12601.1"/>
    </source>
</evidence>
<dbReference type="Pfam" id="PF13385">
    <property type="entry name" value="Laminin_G_3"/>
    <property type="match status" value="1"/>
</dbReference>
<reference evidence="5 6" key="1">
    <citation type="journal article" date="2017" name="Antonie Van Leeuwenhoek">
        <title>Rhizobium rhizosphaerae sp. nov., a novel species isolated from rice rhizosphere.</title>
        <authorList>
            <person name="Zhao J.J."/>
            <person name="Zhang J."/>
            <person name="Zhang R.J."/>
            <person name="Zhang C.W."/>
            <person name="Yin H.Q."/>
            <person name="Zhang X.X."/>
        </authorList>
    </citation>
    <scope>NUCLEOTIDE SEQUENCE [LARGE SCALE GENOMIC DNA]</scope>
    <source>
        <strain evidence="5 6">S18K6</strain>
    </source>
</reference>
<feature type="domain" description="LamG-like jellyroll fold" evidence="4">
    <location>
        <begin position="297"/>
        <end position="470"/>
    </location>
</feature>
<dbReference type="Proteomes" id="UP000006320">
    <property type="component" value="Unassembled WGS sequence"/>
</dbReference>
<keyword evidence="3" id="KW-1133">Transmembrane helix</keyword>
<dbReference type="SUPFAM" id="SSF49899">
    <property type="entry name" value="Concanavalin A-like lectins/glucanases"/>
    <property type="match status" value="1"/>
</dbReference>